<protein>
    <submittedName>
        <fullName evidence="2">Helix-turn-helix domain-containing protein</fullName>
    </submittedName>
</protein>
<comment type="caution">
    <text evidence="2">The sequence shown here is derived from an EMBL/GenBank/DDBJ whole genome shotgun (WGS) entry which is preliminary data.</text>
</comment>
<dbReference type="RefSeq" id="WP_380723898.1">
    <property type="nucleotide sequence ID" value="NZ_JBHTLK010000065.1"/>
</dbReference>
<dbReference type="Gene3D" id="1.10.260.40">
    <property type="entry name" value="lambda repressor-like DNA-binding domains"/>
    <property type="match status" value="1"/>
</dbReference>
<dbReference type="Pfam" id="PF13560">
    <property type="entry name" value="HTH_31"/>
    <property type="match status" value="1"/>
</dbReference>
<gene>
    <name evidence="2" type="ORF">ACFQ3T_15175</name>
</gene>
<keyword evidence="3" id="KW-1185">Reference proteome</keyword>
<accession>A0ABW3QUE8</accession>
<dbReference type="CDD" id="cd00093">
    <property type="entry name" value="HTH_XRE"/>
    <property type="match status" value="1"/>
</dbReference>
<reference evidence="3" key="1">
    <citation type="journal article" date="2019" name="Int. J. Syst. Evol. Microbiol.">
        <title>The Global Catalogue of Microorganisms (GCM) 10K type strain sequencing project: providing services to taxonomists for standard genome sequencing and annotation.</title>
        <authorList>
            <consortium name="The Broad Institute Genomics Platform"/>
            <consortium name="The Broad Institute Genome Sequencing Center for Infectious Disease"/>
            <person name="Wu L."/>
            <person name="Ma J."/>
        </authorList>
    </citation>
    <scope>NUCLEOTIDE SEQUENCE [LARGE SCALE GENOMIC DNA]</scope>
    <source>
        <strain evidence="3">CCUG 60214</strain>
    </source>
</reference>
<organism evidence="2 3">
    <name type="scientific">Saccharothrix hoggarensis</name>
    <dbReference type="NCBI Taxonomy" id="913853"/>
    <lineage>
        <taxon>Bacteria</taxon>
        <taxon>Bacillati</taxon>
        <taxon>Actinomycetota</taxon>
        <taxon>Actinomycetes</taxon>
        <taxon>Pseudonocardiales</taxon>
        <taxon>Pseudonocardiaceae</taxon>
        <taxon>Saccharothrix</taxon>
    </lineage>
</organism>
<evidence type="ECO:0000313" key="2">
    <source>
        <dbReference type="EMBL" id="MFD1148472.1"/>
    </source>
</evidence>
<dbReference type="PROSITE" id="PS50943">
    <property type="entry name" value="HTH_CROC1"/>
    <property type="match status" value="1"/>
</dbReference>
<evidence type="ECO:0000313" key="3">
    <source>
        <dbReference type="Proteomes" id="UP001597168"/>
    </source>
</evidence>
<sequence>MTFGELLRAHRLRVRLTQEELAEGSGVSVRAISDMERGRARGPQRRTVEALAGVLALAGPEVRELLDAAKEGRARRAPSSAWRWARSAAVAAC</sequence>
<name>A0ABW3QUE8_9PSEU</name>
<dbReference type="SMART" id="SM00530">
    <property type="entry name" value="HTH_XRE"/>
    <property type="match status" value="1"/>
</dbReference>
<proteinExistence type="predicted"/>
<evidence type="ECO:0000259" key="1">
    <source>
        <dbReference type="PROSITE" id="PS50943"/>
    </source>
</evidence>
<dbReference type="Proteomes" id="UP001597168">
    <property type="component" value="Unassembled WGS sequence"/>
</dbReference>
<feature type="domain" description="HTH cro/C1-type" evidence="1">
    <location>
        <begin position="7"/>
        <end position="62"/>
    </location>
</feature>
<dbReference type="InterPro" id="IPR001387">
    <property type="entry name" value="Cro/C1-type_HTH"/>
</dbReference>
<dbReference type="InterPro" id="IPR010982">
    <property type="entry name" value="Lambda_DNA-bd_dom_sf"/>
</dbReference>
<dbReference type="EMBL" id="JBHTLK010000065">
    <property type="protein sequence ID" value="MFD1148472.1"/>
    <property type="molecule type" value="Genomic_DNA"/>
</dbReference>
<dbReference type="SUPFAM" id="SSF47413">
    <property type="entry name" value="lambda repressor-like DNA-binding domains"/>
    <property type="match status" value="1"/>
</dbReference>
<feature type="non-terminal residue" evidence="2">
    <location>
        <position position="93"/>
    </location>
</feature>